<feature type="compositionally biased region" description="Basic and acidic residues" evidence="1">
    <location>
        <begin position="26"/>
        <end position="38"/>
    </location>
</feature>
<protein>
    <recommendedName>
        <fullName evidence="4">DUF834 domain-containing protein</fullName>
    </recommendedName>
</protein>
<sequence>MKGEDSGLGRGSSPMARNGVGDDIQEGGRDTGEEGRHAQGEVWNRWLKLQGWAAVVDAPGCSALGRGSAQISSAEASVAGLREDDTTGDGRRLCQFDMVGPDAAGDTVEDSVDAENFRTGAKRSTV</sequence>
<evidence type="ECO:0000256" key="1">
    <source>
        <dbReference type="SAM" id="MobiDB-lite"/>
    </source>
</evidence>
<gene>
    <name evidence="2" type="ORF">E2562_024880</name>
</gene>
<name>A0A6G1DNL5_9ORYZ</name>
<organism evidence="2 3">
    <name type="scientific">Oryza meyeriana var. granulata</name>
    <dbReference type="NCBI Taxonomy" id="110450"/>
    <lineage>
        <taxon>Eukaryota</taxon>
        <taxon>Viridiplantae</taxon>
        <taxon>Streptophyta</taxon>
        <taxon>Embryophyta</taxon>
        <taxon>Tracheophyta</taxon>
        <taxon>Spermatophyta</taxon>
        <taxon>Magnoliopsida</taxon>
        <taxon>Liliopsida</taxon>
        <taxon>Poales</taxon>
        <taxon>Poaceae</taxon>
        <taxon>BOP clade</taxon>
        <taxon>Oryzoideae</taxon>
        <taxon>Oryzeae</taxon>
        <taxon>Oryzinae</taxon>
        <taxon>Oryza</taxon>
        <taxon>Oryza meyeriana</taxon>
    </lineage>
</organism>
<proteinExistence type="predicted"/>
<evidence type="ECO:0000313" key="3">
    <source>
        <dbReference type="Proteomes" id="UP000479710"/>
    </source>
</evidence>
<evidence type="ECO:0008006" key="4">
    <source>
        <dbReference type="Google" id="ProtNLM"/>
    </source>
</evidence>
<accession>A0A6G1DNL5</accession>
<reference evidence="2 3" key="1">
    <citation type="submission" date="2019-11" db="EMBL/GenBank/DDBJ databases">
        <title>Whole genome sequence of Oryza granulata.</title>
        <authorList>
            <person name="Li W."/>
        </authorList>
    </citation>
    <scope>NUCLEOTIDE SEQUENCE [LARGE SCALE GENOMIC DNA]</scope>
    <source>
        <strain evidence="3">cv. Menghai</strain>
        <tissue evidence="2">Leaf</tissue>
    </source>
</reference>
<dbReference type="AlphaFoldDB" id="A0A6G1DNL5"/>
<dbReference type="EMBL" id="SPHZ02000006">
    <property type="protein sequence ID" value="KAF0913792.1"/>
    <property type="molecule type" value="Genomic_DNA"/>
</dbReference>
<dbReference type="Proteomes" id="UP000479710">
    <property type="component" value="Unassembled WGS sequence"/>
</dbReference>
<evidence type="ECO:0000313" key="2">
    <source>
        <dbReference type="EMBL" id="KAF0913792.1"/>
    </source>
</evidence>
<keyword evidence="3" id="KW-1185">Reference proteome</keyword>
<comment type="caution">
    <text evidence="2">The sequence shown here is derived from an EMBL/GenBank/DDBJ whole genome shotgun (WGS) entry which is preliminary data.</text>
</comment>
<feature type="region of interest" description="Disordered" evidence="1">
    <location>
        <begin position="1"/>
        <end position="38"/>
    </location>
</feature>